<sequence length="111" mass="12557">MNSQVYPICDGYFILKSNYVMGCAFIFTSPWKRNYIDECRKKTELTNNNNARSRTSGSGQHFISCGSFLNGVNKEKIIFQSGWTKATVKQDLCSKGLPLCAQIIICILYSH</sequence>
<evidence type="ECO:0000313" key="2">
    <source>
        <dbReference type="RefSeq" id="XP_052123678.1"/>
    </source>
</evidence>
<dbReference type="Proteomes" id="UP000504606">
    <property type="component" value="Unplaced"/>
</dbReference>
<organism evidence="1 2">
    <name type="scientific">Frankliniella occidentalis</name>
    <name type="common">Western flower thrips</name>
    <name type="synonym">Euthrips occidentalis</name>
    <dbReference type="NCBI Taxonomy" id="133901"/>
    <lineage>
        <taxon>Eukaryota</taxon>
        <taxon>Metazoa</taxon>
        <taxon>Ecdysozoa</taxon>
        <taxon>Arthropoda</taxon>
        <taxon>Hexapoda</taxon>
        <taxon>Insecta</taxon>
        <taxon>Pterygota</taxon>
        <taxon>Neoptera</taxon>
        <taxon>Paraneoptera</taxon>
        <taxon>Thysanoptera</taxon>
        <taxon>Terebrantia</taxon>
        <taxon>Thripoidea</taxon>
        <taxon>Thripidae</taxon>
        <taxon>Frankliniella</taxon>
    </lineage>
</organism>
<proteinExistence type="predicted"/>
<dbReference type="RefSeq" id="XP_052123678.1">
    <property type="nucleotide sequence ID" value="XM_052267718.1"/>
</dbReference>
<gene>
    <name evidence="2" type="primary">LOC127749482</name>
</gene>
<protein>
    <submittedName>
        <fullName evidence="2">Uncharacterized protein LOC127749482</fullName>
    </submittedName>
</protein>
<reference evidence="2" key="1">
    <citation type="submission" date="2025-08" db="UniProtKB">
        <authorList>
            <consortium name="RefSeq"/>
        </authorList>
    </citation>
    <scope>IDENTIFICATION</scope>
    <source>
        <tissue evidence="2">Whole organism</tissue>
    </source>
</reference>
<evidence type="ECO:0000313" key="1">
    <source>
        <dbReference type="Proteomes" id="UP000504606"/>
    </source>
</evidence>
<keyword evidence="1" id="KW-1185">Reference proteome</keyword>
<accession>A0A9C6WZV4</accession>
<dbReference type="AlphaFoldDB" id="A0A9C6WZV4"/>
<dbReference type="GeneID" id="127749482"/>
<dbReference type="KEGG" id="foc:127749482"/>
<name>A0A9C6WZV4_FRAOC</name>